<dbReference type="InterPro" id="IPR034595">
    <property type="entry name" value="NDUFAF8"/>
</dbReference>
<keyword evidence="3" id="KW-1185">Reference proteome</keyword>
<evidence type="ECO:0000313" key="2">
    <source>
        <dbReference type="EMBL" id="RQM16988.1"/>
    </source>
</evidence>
<dbReference type="Proteomes" id="UP000282087">
    <property type="component" value="Unassembled WGS sequence"/>
</dbReference>
<dbReference type="EMBL" id="QLLG01000394">
    <property type="protein sequence ID" value="RMX63509.1"/>
    <property type="molecule type" value="Genomic_DNA"/>
</dbReference>
<dbReference type="VEuPathDB" id="FungiDB:DD237_001461"/>
<protein>
    <recommendedName>
        <fullName evidence="5">IMS import disulfide relay-system CHCH-CHCH-like Cx9C domain-containing protein</fullName>
    </recommendedName>
</protein>
<sequence>MMPGSSTTKKTPVRMSKLFSHMLIDCPLDIQVYGKCVADLHGGINRQACEKEFQKLRICFERVMHKRHA</sequence>
<reference evidence="3 4" key="1">
    <citation type="submission" date="2018-06" db="EMBL/GenBank/DDBJ databases">
        <title>Comparative genomics of downy mildews reveals potential adaptations to biotrophy.</title>
        <authorList>
            <person name="Fletcher K."/>
            <person name="Klosterman S.J."/>
            <person name="Derevnina L."/>
            <person name="Martin F."/>
            <person name="Koike S."/>
            <person name="Reyes Chin-Wo S."/>
            <person name="Mou B."/>
            <person name="Michelmore R."/>
        </authorList>
    </citation>
    <scope>NUCLEOTIDE SEQUENCE [LARGE SCALE GENOMIC DNA]</scope>
    <source>
        <strain evidence="2 4">R13</strain>
        <strain evidence="1 3">R14</strain>
    </source>
</reference>
<evidence type="ECO:0000313" key="4">
    <source>
        <dbReference type="Proteomes" id="UP000286097"/>
    </source>
</evidence>
<evidence type="ECO:0008006" key="5">
    <source>
        <dbReference type="Google" id="ProtNLM"/>
    </source>
</evidence>
<dbReference type="PANTHER" id="PTHR34561:SF1">
    <property type="entry name" value="NADH DEHYDROGENASE [UBIQUINONE] 1 ALPHA SUBCOMPLEX ASSEMBLY FACTOR 8"/>
    <property type="match status" value="1"/>
</dbReference>
<dbReference type="OrthoDB" id="3821113at2759"/>
<organism evidence="1 3">
    <name type="scientific">Peronospora effusa</name>
    <dbReference type="NCBI Taxonomy" id="542832"/>
    <lineage>
        <taxon>Eukaryota</taxon>
        <taxon>Sar</taxon>
        <taxon>Stramenopiles</taxon>
        <taxon>Oomycota</taxon>
        <taxon>Peronosporomycetes</taxon>
        <taxon>Peronosporales</taxon>
        <taxon>Peronosporaceae</taxon>
        <taxon>Peronospora</taxon>
    </lineage>
</organism>
<gene>
    <name evidence="2" type="ORF">DD237_001461</name>
    <name evidence="1" type="ORF">DD238_006815</name>
</gene>
<proteinExistence type="predicted"/>
<dbReference type="PANTHER" id="PTHR34561">
    <property type="entry name" value="NADH DEHYDROGENASE [UBIQUINONE] 1 ALPHA SUBCOMPLEX ASSEMBLY FACTOR 8"/>
    <property type="match status" value="1"/>
</dbReference>
<dbReference type="EMBL" id="QKXF01000105">
    <property type="protein sequence ID" value="RQM16988.1"/>
    <property type="molecule type" value="Genomic_DNA"/>
</dbReference>
<evidence type="ECO:0000313" key="3">
    <source>
        <dbReference type="Proteomes" id="UP000282087"/>
    </source>
</evidence>
<dbReference type="GO" id="GO:0005739">
    <property type="term" value="C:mitochondrion"/>
    <property type="evidence" value="ECO:0007669"/>
    <property type="project" value="InterPro"/>
</dbReference>
<dbReference type="Proteomes" id="UP000286097">
    <property type="component" value="Unassembled WGS sequence"/>
</dbReference>
<dbReference type="GO" id="GO:0032981">
    <property type="term" value="P:mitochondrial respiratory chain complex I assembly"/>
    <property type="evidence" value="ECO:0007669"/>
    <property type="project" value="InterPro"/>
</dbReference>
<name>A0A3M6VAF6_9STRA</name>
<comment type="caution">
    <text evidence="1">The sequence shown here is derived from an EMBL/GenBank/DDBJ whole genome shotgun (WGS) entry which is preliminary data.</text>
</comment>
<dbReference type="AlphaFoldDB" id="A0A3M6VAF6"/>
<accession>A0A3M6VAF6</accession>
<evidence type="ECO:0000313" key="1">
    <source>
        <dbReference type="EMBL" id="RMX63509.1"/>
    </source>
</evidence>